<feature type="compositionally biased region" description="Low complexity" evidence="2">
    <location>
        <begin position="474"/>
        <end position="489"/>
    </location>
</feature>
<dbReference type="Proteomes" id="UP001287356">
    <property type="component" value="Unassembled WGS sequence"/>
</dbReference>
<feature type="region of interest" description="Disordered" evidence="2">
    <location>
        <begin position="46"/>
        <end position="146"/>
    </location>
</feature>
<feature type="region of interest" description="Disordered" evidence="2">
    <location>
        <begin position="211"/>
        <end position="279"/>
    </location>
</feature>
<feature type="compositionally biased region" description="Low complexity" evidence="2">
    <location>
        <begin position="223"/>
        <end position="232"/>
    </location>
</feature>
<feature type="region of interest" description="Disordered" evidence="2">
    <location>
        <begin position="548"/>
        <end position="571"/>
    </location>
</feature>
<organism evidence="3 4">
    <name type="scientific">Lasiosphaeria ovina</name>
    <dbReference type="NCBI Taxonomy" id="92902"/>
    <lineage>
        <taxon>Eukaryota</taxon>
        <taxon>Fungi</taxon>
        <taxon>Dikarya</taxon>
        <taxon>Ascomycota</taxon>
        <taxon>Pezizomycotina</taxon>
        <taxon>Sordariomycetes</taxon>
        <taxon>Sordariomycetidae</taxon>
        <taxon>Sordariales</taxon>
        <taxon>Lasiosphaeriaceae</taxon>
        <taxon>Lasiosphaeria</taxon>
    </lineage>
</organism>
<feature type="coiled-coil region" evidence="1">
    <location>
        <begin position="157"/>
        <end position="192"/>
    </location>
</feature>
<feature type="compositionally biased region" description="Low complexity" evidence="2">
    <location>
        <begin position="350"/>
        <end position="363"/>
    </location>
</feature>
<feature type="compositionally biased region" description="Polar residues" evidence="2">
    <location>
        <begin position="103"/>
        <end position="115"/>
    </location>
</feature>
<reference evidence="3" key="1">
    <citation type="journal article" date="2023" name="Mol. Phylogenet. Evol.">
        <title>Genome-scale phylogeny and comparative genomics of the fungal order Sordariales.</title>
        <authorList>
            <person name="Hensen N."/>
            <person name="Bonometti L."/>
            <person name="Westerberg I."/>
            <person name="Brannstrom I.O."/>
            <person name="Guillou S."/>
            <person name="Cros-Aarteil S."/>
            <person name="Calhoun S."/>
            <person name="Haridas S."/>
            <person name="Kuo A."/>
            <person name="Mondo S."/>
            <person name="Pangilinan J."/>
            <person name="Riley R."/>
            <person name="LaButti K."/>
            <person name="Andreopoulos B."/>
            <person name="Lipzen A."/>
            <person name="Chen C."/>
            <person name="Yan M."/>
            <person name="Daum C."/>
            <person name="Ng V."/>
            <person name="Clum A."/>
            <person name="Steindorff A."/>
            <person name="Ohm R.A."/>
            <person name="Martin F."/>
            <person name="Silar P."/>
            <person name="Natvig D.O."/>
            <person name="Lalanne C."/>
            <person name="Gautier V."/>
            <person name="Ament-Velasquez S.L."/>
            <person name="Kruys A."/>
            <person name="Hutchinson M.I."/>
            <person name="Powell A.J."/>
            <person name="Barry K."/>
            <person name="Miller A.N."/>
            <person name="Grigoriev I.V."/>
            <person name="Debuchy R."/>
            <person name="Gladieux P."/>
            <person name="Hiltunen Thoren M."/>
            <person name="Johannesson H."/>
        </authorList>
    </citation>
    <scope>NUCLEOTIDE SEQUENCE</scope>
    <source>
        <strain evidence="3">CBS 958.72</strain>
    </source>
</reference>
<evidence type="ECO:0000256" key="2">
    <source>
        <dbReference type="SAM" id="MobiDB-lite"/>
    </source>
</evidence>
<feature type="region of interest" description="Disordered" evidence="2">
    <location>
        <begin position="1"/>
        <end position="20"/>
    </location>
</feature>
<comment type="caution">
    <text evidence="3">The sequence shown here is derived from an EMBL/GenBank/DDBJ whole genome shotgun (WGS) entry which is preliminary data.</text>
</comment>
<gene>
    <name evidence="3" type="ORF">B0T24DRAFT_532315</name>
</gene>
<evidence type="ECO:0000313" key="3">
    <source>
        <dbReference type="EMBL" id="KAK3369018.1"/>
    </source>
</evidence>
<proteinExistence type="predicted"/>
<feature type="compositionally biased region" description="Polar residues" evidence="2">
    <location>
        <begin position="306"/>
        <end position="317"/>
    </location>
</feature>
<feature type="compositionally biased region" description="Low complexity" evidence="2">
    <location>
        <begin position="69"/>
        <end position="83"/>
    </location>
</feature>
<accession>A0AAE0K2P3</accession>
<keyword evidence="1" id="KW-0175">Coiled coil</keyword>
<feature type="compositionally biased region" description="Polar residues" evidence="2">
    <location>
        <begin position="238"/>
        <end position="252"/>
    </location>
</feature>
<feature type="compositionally biased region" description="Polar residues" evidence="2">
    <location>
        <begin position="442"/>
        <end position="456"/>
    </location>
</feature>
<feature type="region of interest" description="Disordered" evidence="2">
    <location>
        <begin position="306"/>
        <end position="412"/>
    </location>
</feature>
<feature type="region of interest" description="Disordered" evidence="2">
    <location>
        <begin position="425"/>
        <end position="516"/>
    </location>
</feature>
<sequence>MAQRGAGEVASNGGAINAPPLTALAPDELHQIRQYEKVLKFRDEVITGSHPRIKPSHLPTKPSQGVGTPPVSNAANSATPAASQPVAKPATLNGGRRALDDLQSFQGTLQRQSVNMAPRVPGLDTLSSSSDGPSRPFGSGKPEINPVLLEKSDDLIKAEIQLQRKRVEQGLKEQLEQRRAALRASLQASEQLAELNVTEVMARALSLADAPTAQSADDTPVKASANASASSDSFDDNTFYSSQVDTPQSHQLSRVPLPDESDDEQMRDASPYEPELDPQPIHQKVAQFLPDSRPLQTMLQEQNKLLPNTTSPANAPQQPDEVSARPGLSGDTASAGQAFRPIAPPETTDSRGSGVESRSGESSNMGMVGTADRRDLARVSEQLLSQAGGFGRPPVVRAHDLSPVAPQPAHVSPLAIARQNRIDLSDAGTRRATPAQVAALRKQTSAASSPESSPQGSRGAEKKKNKKNKRKAGRFAADAAATAGTSSGSPYIKPEPRSRSPVTAPYARPNKRQRQLQQQNSNFNFDHRYDQQVVVDDGFQEPYPAAVHRERRAVGYGREDDSRPRHDPQPIIVDSPRYERVYYDEARTAPPAHQVRPDSPNTPSAPYFTREVRTVRPVSHIVEAPYGDSSAYYHDARAPPGMAVRPPAYRERSPSLTMYERPPPAMAPPQPAPARIIVDSFGREYIEPPRSATGVRDDSERLYERAPIARAASRRPELFEDDAVVYRPASPSYGAPRRVVTQPEFSTTDSRIYRERGHPSHPPMAPPAGEYVQSRGRLEGREIPREYIARSASTRPPVESIRYDSAAGYEIRATEERSRDSFAPRAASVRPAEGIRYEMPVAYERRVGDEMFREYATVRSASVRPGGVEPIRYEVAREYGTRLSSARPDMPGREYASVQYQASQRDIMQPPPTAAVGRAYSVLPSEAPPQVIRRDYSVQPGERFYGRPQMQNDEEVIFLDRPSQDAYRELR</sequence>
<feature type="compositionally biased region" description="Basic and acidic residues" evidence="2">
    <location>
        <begin position="557"/>
        <end position="568"/>
    </location>
</feature>
<protein>
    <submittedName>
        <fullName evidence="3">Uncharacterized protein</fullName>
    </submittedName>
</protein>
<evidence type="ECO:0000256" key="1">
    <source>
        <dbReference type="SAM" id="Coils"/>
    </source>
</evidence>
<reference evidence="3" key="2">
    <citation type="submission" date="2023-06" db="EMBL/GenBank/DDBJ databases">
        <authorList>
            <consortium name="Lawrence Berkeley National Laboratory"/>
            <person name="Haridas S."/>
            <person name="Hensen N."/>
            <person name="Bonometti L."/>
            <person name="Westerberg I."/>
            <person name="Brannstrom I.O."/>
            <person name="Guillou S."/>
            <person name="Cros-Aarteil S."/>
            <person name="Calhoun S."/>
            <person name="Kuo A."/>
            <person name="Mondo S."/>
            <person name="Pangilinan J."/>
            <person name="Riley R."/>
            <person name="Labutti K."/>
            <person name="Andreopoulos B."/>
            <person name="Lipzen A."/>
            <person name="Chen C."/>
            <person name="Yanf M."/>
            <person name="Daum C."/>
            <person name="Ng V."/>
            <person name="Clum A."/>
            <person name="Steindorff A."/>
            <person name="Ohm R."/>
            <person name="Martin F."/>
            <person name="Silar P."/>
            <person name="Natvig D."/>
            <person name="Lalanne C."/>
            <person name="Gautier V."/>
            <person name="Ament-Velasquez S.L."/>
            <person name="Kruys A."/>
            <person name="Hutchinson M.I."/>
            <person name="Powell A.J."/>
            <person name="Barry K."/>
            <person name="Miller A.N."/>
            <person name="Grigoriev I.V."/>
            <person name="Debuchy R."/>
            <person name="Gladieux P."/>
            <person name="Thoren M.H."/>
            <person name="Johannesson H."/>
        </authorList>
    </citation>
    <scope>NUCLEOTIDE SEQUENCE</scope>
    <source>
        <strain evidence="3">CBS 958.72</strain>
    </source>
</reference>
<name>A0AAE0K2P3_9PEZI</name>
<keyword evidence="4" id="KW-1185">Reference proteome</keyword>
<dbReference type="EMBL" id="JAULSN010000006">
    <property type="protein sequence ID" value="KAK3369018.1"/>
    <property type="molecule type" value="Genomic_DNA"/>
</dbReference>
<dbReference type="AlphaFoldDB" id="A0AAE0K2P3"/>
<evidence type="ECO:0000313" key="4">
    <source>
        <dbReference type="Proteomes" id="UP001287356"/>
    </source>
</evidence>
<feature type="compositionally biased region" description="Basic residues" evidence="2">
    <location>
        <begin position="461"/>
        <end position="473"/>
    </location>
</feature>